<accession>A0ABR0PDE2</accession>
<comment type="caution">
    <text evidence="2">The sequence shown here is derived from an EMBL/GenBank/DDBJ whole genome shotgun (WGS) entry which is preliminary data.</text>
</comment>
<dbReference type="PANTHER" id="PTHR32108">
    <property type="entry name" value="DNA-DIRECTED RNA POLYMERASE SUBUNIT ALPHA"/>
    <property type="match status" value="1"/>
</dbReference>
<evidence type="ECO:0000256" key="1">
    <source>
        <dbReference type="SAM" id="Coils"/>
    </source>
</evidence>
<evidence type="ECO:0000313" key="3">
    <source>
        <dbReference type="Proteomes" id="UP001358586"/>
    </source>
</evidence>
<keyword evidence="3" id="KW-1185">Reference proteome</keyword>
<organism evidence="2 3">
    <name type="scientific">Gossypium arboreum</name>
    <name type="common">Tree cotton</name>
    <name type="synonym">Gossypium nanking</name>
    <dbReference type="NCBI Taxonomy" id="29729"/>
    <lineage>
        <taxon>Eukaryota</taxon>
        <taxon>Viridiplantae</taxon>
        <taxon>Streptophyta</taxon>
        <taxon>Embryophyta</taxon>
        <taxon>Tracheophyta</taxon>
        <taxon>Spermatophyta</taxon>
        <taxon>Magnoliopsida</taxon>
        <taxon>eudicotyledons</taxon>
        <taxon>Gunneridae</taxon>
        <taxon>Pentapetalae</taxon>
        <taxon>rosids</taxon>
        <taxon>malvids</taxon>
        <taxon>Malvales</taxon>
        <taxon>Malvaceae</taxon>
        <taxon>Malvoideae</taxon>
        <taxon>Gossypium</taxon>
    </lineage>
</organism>
<reference evidence="2 3" key="1">
    <citation type="submission" date="2023-03" db="EMBL/GenBank/DDBJ databases">
        <title>WGS of Gossypium arboreum.</title>
        <authorList>
            <person name="Yu D."/>
        </authorList>
    </citation>
    <scope>NUCLEOTIDE SEQUENCE [LARGE SCALE GENOMIC DNA]</scope>
    <source>
        <tissue evidence="2">Leaf</tissue>
    </source>
</reference>
<dbReference type="EMBL" id="JARKNE010000007">
    <property type="protein sequence ID" value="KAK5819200.1"/>
    <property type="molecule type" value="Genomic_DNA"/>
</dbReference>
<name>A0ABR0PDE2_GOSAR</name>
<protein>
    <submittedName>
        <fullName evidence="2">Uncharacterized protein</fullName>
    </submittedName>
</protein>
<gene>
    <name evidence="2" type="ORF">PVK06_024169</name>
</gene>
<dbReference type="Proteomes" id="UP001358586">
    <property type="component" value="Chromosome 7"/>
</dbReference>
<feature type="coiled-coil region" evidence="1">
    <location>
        <begin position="1"/>
        <end position="59"/>
    </location>
</feature>
<sequence>MDKRLEKLEQMQKEMQEQMRAQMQEQLAKIQHDMKDQMLKSQKNMMNQISQLLARWQEKGKSPMINARENNEEPYYPPGFTLIHAQAPLEAGSGSNPGDNPINPVVLDLDEVVEGERARTESQKQLEDRCKWLEEKFREMESADSHHGIDAKDLSLLVNNISADNFIFFNDDEIPLGGTRSTKALRITTICKGYTLPGVL</sequence>
<keyword evidence="1" id="KW-0175">Coiled coil</keyword>
<proteinExistence type="predicted"/>
<evidence type="ECO:0000313" key="2">
    <source>
        <dbReference type="EMBL" id="KAK5819200.1"/>
    </source>
</evidence>
<dbReference type="PANTHER" id="PTHR32108:SF5">
    <property type="entry name" value="DYNACTIN SUBUNIT 1-LIKE"/>
    <property type="match status" value="1"/>
</dbReference>